<evidence type="ECO:0000313" key="2">
    <source>
        <dbReference type="Proteomes" id="UP000240760"/>
    </source>
</evidence>
<proteinExistence type="predicted"/>
<keyword evidence="2" id="KW-1185">Reference proteome</keyword>
<dbReference type="AlphaFoldDB" id="A0A2T4CDN5"/>
<sequence>MPPFADADAVSVSPQARCKQKKRHRTTTCSPCLGNAKRVHARVQTSPTVPSFVVAISQPLPWVTSSLPPSKSEMQKSKCKIEKGELHTKTKPPCLYRVRCHVTSLLYQISVNAFHSRFFLFLFLVFSFVQVTESSQNKTLNRSRQPLKSILAVKSMPQTNAKVPVCCACKCNLTWGTKMVQM</sequence>
<evidence type="ECO:0000313" key="1">
    <source>
        <dbReference type="EMBL" id="PTB79654.1"/>
    </source>
</evidence>
<name>A0A2T4CDN5_TRILO</name>
<dbReference type="Proteomes" id="UP000240760">
    <property type="component" value="Unassembled WGS sequence"/>
</dbReference>
<protein>
    <submittedName>
        <fullName evidence="1">Uncharacterized protein</fullName>
    </submittedName>
</protein>
<gene>
    <name evidence="1" type="ORF">M440DRAFT_1176241</name>
</gene>
<reference evidence="1 2" key="1">
    <citation type="submission" date="2016-07" db="EMBL/GenBank/DDBJ databases">
        <title>Multiple horizontal gene transfer events from other fungi enriched the ability of initially mycotrophic Trichoderma (Ascomycota) to feed on dead plant biomass.</title>
        <authorList>
            <consortium name="DOE Joint Genome Institute"/>
            <person name="Aerts A."/>
            <person name="Atanasova L."/>
            <person name="Chenthamara K."/>
            <person name="Zhang J."/>
            <person name="Grujic M."/>
            <person name="Henrissat B."/>
            <person name="Kuo A."/>
            <person name="Salamov A."/>
            <person name="Lipzen A."/>
            <person name="Labutti K."/>
            <person name="Barry K."/>
            <person name="Miao Y."/>
            <person name="Rahimi M.J."/>
            <person name="Shen Q."/>
            <person name="Grigoriev I.V."/>
            <person name="Kubicek C.P."/>
            <person name="Druzhinina I.S."/>
        </authorList>
    </citation>
    <scope>NUCLEOTIDE SEQUENCE [LARGE SCALE GENOMIC DNA]</scope>
    <source>
        <strain evidence="1 2">ATCC 18648</strain>
    </source>
</reference>
<dbReference type="EMBL" id="KZ679128">
    <property type="protein sequence ID" value="PTB79654.1"/>
    <property type="molecule type" value="Genomic_DNA"/>
</dbReference>
<accession>A0A2T4CDN5</accession>
<organism evidence="1 2">
    <name type="scientific">Trichoderma longibrachiatum ATCC 18648</name>
    <dbReference type="NCBI Taxonomy" id="983965"/>
    <lineage>
        <taxon>Eukaryota</taxon>
        <taxon>Fungi</taxon>
        <taxon>Dikarya</taxon>
        <taxon>Ascomycota</taxon>
        <taxon>Pezizomycotina</taxon>
        <taxon>Sordariomycetes</taxon>
        <taxon>Hypocreomycetidae</taxon>
        <taxon>Hypocreales</taxon>
        <taxon>Hypocreaceae</taxon>
        <taxon>Trichoderma</taxon>
    </lineage>
</organism>